<dbReference type="InterPro" id="IPR037126">
    <property type="entry name" value="PdaC/RsiV-like_sf"/>
</dbReference>
<evidence type="ECO:0000313" key="3">
    <source>
        <dbReference type="EMBL" id="BCS87907.1"/>
    </source>
</evidence>
<keyword evidence="1" id="KW-0732">Signal</keyword>
<dbReference type="Gene3D" id="3.90.640.20">
    <property type="entry name" value="Heat-shock cognate protein, ATPase"/>
    <property type="match status" value="1"/>
</dbReference>
<feature type="signal peptide" evidence="1">
    <location>
        <begin position="1"/>
        <end position="23"/>
    </location>
</feature>
<organism evidence="3 4">
    <name type="scientific">Pseudodesulfovibrio sediminis</name>
    <dbReference type="NCBI Taxonomy" id="2810563"/>
    <lineage>
        <taxon>Bacteria</taxon>
        <taxon>Pseudomonadati</taxon>
        <taxon>Thermodesulfobacteriota</taxon>
        <taxon>Desulfovibrionia</taxon>
        <taxon>Desulfovibrionales</taxon>
        <taxon>Desulfovibrionaceae</taxon>
    </lineage>
</organism>
<evidence type="ECO:0000313" key="4">
    <source>
        <dbReference type="Proteomes" id="UP001053296"/>
    </source>
</evidence>
<dbReference type="Proteomes" id="UP001053296">
    <property type="component" value="Chromosome"/>
</dbReference>
<dbReference type="Pfam" id="PF11738">
    <property type="entry name" value="DUF3298"/>
    <property type="match status" value="1"/>
</dbReference>
<evidence type="ECO:0000259" key="2">
    <source>
        <dbReference type="Pfam" id="PF11738"/>
    </source>
</evidence>
<proteinExistence type="predicted"/>
<feature type="chain" id="PRO_5046886541" description="DUF3298 domain-containing protein" evidence="1">
    <location>
        <begin position="24"/>
        <end position="236"/>
    </location>
</feature>
<dbReference type="Gene3D" id="3.30.565.40">
    <property type="entry name" value="Fervidobacterium nodosum Rt17-B1 like"/>
    <property type="match status" value="1"/>
</dbReference>
<name>A0ABM7P4T7_9BACT</name>
<keyword evidence="4" id="KW-1185">Reference proteome</keyword>
<dbReference type="InterPro" id="IPR021729">
    <property type="entry name" value="DUF3298"/>
</dbReference>
<accession>A0ABM7P4T7</accession>
<dbReference type="EMBL" id="AP024485">
    <property type="protein sequence ID" value="BCS87907.1"/>
    <property type="molecule type" value="Genomic_DNA"/>
</dbReference>
<gene>
    <name evidence="3" type="ORF">PSDVSF_11490</name>
</gene>
<reference evidence="3" key="1">
    <citation type="journal article" date="2022" name="Arch. Microbiol.">
        <title>Pseudodesulfovibrio sediminis sp. nov., a mesophilic and neutrophilic sulfate-reducing bacterium isolated from sediment of a brackish lake.</title>
        <authorList>
            <person name="Takahashi A."/>
            <person name="Kojima H."/>
            <person name="Watanabe M."/>
            <person name="Fukui M."/>
        </authorList>
    </citation>
    <scope>NUCLEOTIDE SEQUENCE</scope>
    <source>
        <strain evidence="3">SF6</strain>
    </source>
</reference>
<sequence>MHRMFALLTTLCIVLVAAAPLSAAPCTPLVLSSVTIREETLGFTVDAEYPVLCVPEANRTIRDWVGFCLFDFKKLDPEHDLSDFPHKYSLHMHYAVWPSQGHRFVSVKLSVAVYTGGAHSNHWPKTWVFDRENGHVIELGDVFTDLESGLNTVSRLVRPPLVSALGDMYLEDMLQPGIEPMEDNFRNFIFTEDGMTFFFMPYQVAPFAAGEQIVTIPYENIDNLFNAETRHALGRE</sequence>
<protein>
    <recommendedName>
        <fullName evidence="2">DUF3298 domain-containing protein</fullName>
    </recommendedName>
</protein>
<feature type="domain" description="DUF3298" evidence="2">
    <location>
        <begin position="141"/>
        <end position="219"/>
    </location>
</feature>
<evidence type="ECO:0000256" key="1">
    <source>
        <dbReference type="SAM" id="SignalP"/>
    </source>
</evidence>
<dbReference type="RefSeq" id="WP_229594801.1">
    <property type="nucleotide sequence ID" value="NZ_AP024485.1"/>
</dbReference>